<dbReference type="Pfam" id="PF04548">
    <property type="entry name" value="AIG1"/>
    <property type="match status" value="3"/>
</dbReference>
<dbReference type="Proteomes" id="UP000694890">
    <property type="component" value="Linkage group LG13"/>
</dbReference>
<name>A0AAJ7LD73_LATCA</name>
<evidence type="ECO:0000313" key="8">
    <source>
        <dbReference type="RefSeq" id="XP_050930823.1"/>
    </source>
</evidence>
<dbReference type="SUPFAM" id="SSF52540">
    <property type="entry name" value="P-loop containing nucleoside triphosphate hydrolases"/>
    <property type="match status" value="3"/>
</dbReference>
<keyword evidence="3" id="KW-0342">GTP-binding</keyword>
<dbReference type="FunFam" id="3.40.50.300:FF:000366">
    <property type="entry name" value="GTPase, IMAP family member 2"/>
    <property type="match status" value="1"/>
</dbReference>
<reference evidence="7 8" key="1">
    <citation type="submission" date="2025-04" db="UniProtKB">
        <authorList>
            <consortium name="RefSeq"/>
        </authorList>
    </citation>
    <scope>IDENTIFICATION</scope>
    <source>
        <tissue evidence="7 8">Brain</tissue>
    </source>
</reference>
<dbReference type="Gene3D" id="3.40.50.300">
    <property type="entry name" value="P-loop containing nucleotide triphosphate hydrolases"/>
    <property type="match status" value="3"/>
</dbReference>
<dbReference type="RefSeq" id="XP_018519011.1">
    <property type="nucleotide sequence ID" value="XM_018663495.2"/>
</dbReference>
<dbReference type="InterPro" id="IPR027417">
    <property type="entry name" value="P-loop_NTPase"/>
</dbReference>
<evidence type="ECO:0000256" key="4">
    <source>
        <dbReference type="SAM" id="MobiDB-lite"/>
    </source>
</evidence>
<evidence type="ECO:0000313" key="6">
    <source>
        <dbReference type="Proteomes" id="UP000694890"/>
    </source>
</evidence>
<evidence type="ECO:0000313" key="7">
    <source>
        <dbReference type="RefSeq" id="XP_018519011.1"/>
    </source>
</evidence>
<feature type="domain" description="AIG1-type G" evidence="5">
    <location>
        <begin position="486"/>
        <end position="685"/>
    </location>
</feature>
<dbReference type="CDD" id="cd01852">
    <property type="entry name" value="AIG1"/>
    <property type="match status" value="1"/>
</dbReference>
<evidence type="ECO:0000256" key="2">
    <source>
        <dbReference type="ARBA" id="ARBA00022741"/>
    </source>
</evidence>
<feature type="region of interest" description="Disordered" evidence="4">
    <location>
        <begin position="740"/>
        <end position="783"/>
    </location>
</feature>
<protein>
    <submittedName>
        <fullName evidence="7 8">FK506-binding protein 5</fullName>
    </submittedName>
</protein>
<dbReference type="PANTHER" id="PTHR10903">
    <property type="entry name" value="GTPASE, IMAP FAMILY MEMBER-RELATED"/>
    <property type="match status" value="1"/>
</dbReference>
<evidence type="ECO:0000256" key="1">
    <source>
        <dbReference type="ARBA" id="ARBA00008535"/>
    </source>
</evidence>
<evidence type="ECO:0000256" key="3">
    <source>
        <dbReference type="ARBA" id="ARBA00023134"/>
    </source>
</evidence>
<gene>
    <name evidence="7 8" type="primary">LOC108874916</name>
</gene>
<proteinExistence type="inferred from homology"/>
<dbReference type="GeneID" id="108874916"/>
<dbReference type="KEGG" id="lcf:108874916"/>
<dbReference type="RefSeq" id="XP_050930823.1">
    <property type="nucleotide sequence ID" value="XM_051074866.1"/>
</dbReference>
<keyword evidence="2" id="KW-0547">Nucleotide-binding</keyword>
<comment type="similarity">
    <text evidence="1">Belongs to the TRAFAC class TrmE-Era-EngA-EngB-Septin-like GTPase superfamily. AIG1/Toc34/Toc159-like paraseptin GTPase family. IAN subfamily.</text>
</comment>
<accession>A0AAJ7LD73</accession>
<dbReference type="PANTHER" id="PTHR10903:SF170">
    <property type="entry name" value="GTPASE IMAP FAMILY MEMBER 7"/>
    <property type="match status" value="1"/>
</dbReference>
<sequence>MAASATAQSAFQLRIVMFGKNENEKTILSNLITGKISQQSTAARGELSKHFTVTNGQWKRIPITVVKTSDVLSLSAEAVRDEMKMCVSLCRPGPNVLLLLVNPSDFTEQERQKLMIIMRLFGQNAFKHSIVILKHSEDGKNSAVDQLIQDCRQRQHRINFDKKNLLEPDLQELIKKMEQIVSDNWRGYLNYTEGAYLMMTSEPSKPPLNLVLCGRFGDGKTSTANALLGERKFSRLANSSVCVRNRQKVCGRWVSVVELPSLYGKTQKAVIKEAHRCISLCDPEGVHAFILVLPVGPLTDEDKGEFETIQNTFSSQVNDFTVILFTVESDPTAPAVINLLKRDKNIQQLCQSCRGQYVVFNMKNKQQVSEVLQSVEKMSAGGSRHFTKDMLTGAKMDITRLQAEVQNVKQSSVIKDEDGKHHIPEMLDTVEKMRDKGSRSFTNDTFAKAQMNEVVEPNNIDSRHKAELQNVKQEINIGGDDESQSRAPLRMVLIGKTGCGKSATGNTILGKEHFRSKVSLKSVTKDCQKAAGEINGRPVVVVDTPGLFDTTLSNDEVQQELVKCVNMLAPGPHAFLLVLQIGRFTKEEKDSVKLIKKFFGKDSSDFIVIVFTGGDNLQDESFEDYINDSDDVKKLIHDCGGRYQVFNNQIQENCAQVIELLSTVETMVKKNGGDNYTNELLQEAETAIQNEVKRILKEKDEEMQRQMKELERKYEEQMEEMKRKMLQQEAEIEEERKQRAKQLEEKEENIRKEREQRKKEEEKRKEQERERQERDTNKQKEWEQKCKALEQKLKAESQIMENTARALESSKEEMRKQREAWEEEQKAWRNRRYLEDEQRKKEEQEKIKKLQDEYERAMEEDKNRRIKEDQIRKTMDEMQRKQLKAEHTKEIENIRKKYESEAREKAEEFNDFKKKYKNDFAGMMKIEKQQKQIDLVTEQLMKNEKYKKEFDKLKQKQDQEMKELQDLNKATDDLKTKHEEEIDSWREECMKVAAEKWDCCIL</sequence>
<evidence type="ECO:0000259" key="5">
    <source>
        <dbReference type="PROSITE" id="PS51720"/>
    </source>
</evidence>
<dbReference type="GO" id="GO:0005525">
    <property type="term" value="F:GTP binding"/>
    <property type="evidence" value="ECO:0007669"/>
    <property type="project" value="UniProtKB-KW"/>
</dbReference>
<dbReference type="InterPro" id="IPR006703">
    <property type="entry name" value="G_AIG1"/>
</dbReference>
<feature type="domain" description="AIG1-type G" evidence="5">
    <location>
        <begin position="205"/>
        <end position="395"/>
    </location>
</feature>
<dbReference type="PROSITE" id="PS51720">
    <property type="entry name" value="G_AIG1"/>
    <property type="match status" value="2"/>
</dbReference>
<dbReference type="AlphaFoldDB" id="A0AAJ7LD73"/>
<dbReference type="InterPro" id="IPR045058">
    <property type="entry name" value="GIMA/IAN/Toc"/>
</dbReference>
<organism evidence="6 7">
    <name type="scientific">Lates calcarifer</name>
    <name type="common">Barramundi</name>
    <name type="synonym">Holocentrus calcarifer</name>
    <dbReference type="NCBI Taxonomy" id="8187"/>
    <lineage>
        <taxon>Eukaryota</taxon>
        <taxon>Metazoa</taxon>
        <taxon>Chordata</taxon>
        <taxon>Craniata</taxon>
        <taxon>Vertebrata</taxon>
        <taxon>Euteleostomi</taxon>
        <taxon>Actinopterygii</taxon>
        <taxon>Neopterygii</taxon>
        <taxon>Teleostei</taxon>
        <taxon>Neoteleostei</taxon>
        <taxon>Acanthomorphata</taxon>
        <taxon>Carangaria</taxon>
        <taxon>Carangaria incertae sedis</taxon>
        <taxon>Centropomidae</taxon>
        <taxon>Lates</taxon>
    </lineage>
</organism>